<dbReference type="GO" id="GO:2000344">
    <property type="term" value="P:positive regulation of acrosome reaction"/>
    <property type="evidence" value="ECO:0007669"/>
    <property type="project" value="UniProtKB-UniRule"/>
</dbReference>
<evidence type="ECO:0000256" key="10">
    <source>
        <dbReference type="ARBA" id="ARBA00022989"/>
    </source>
</evidence>
<keyword evidence="5 16" id="KW-0964">Secreted</keyword>
<comment type="domain">
    <text evidence="16">The ZP domain is involved in the polymerization of the ZP proteins to form the zona pellucida.</text>
</comment>
<dbReference type="Gene3D" id="2.60.40.4100">
    <property type="entry name" value="Zona pellucida, ZP-C domain"/>
    <property type="match status" value="1"/>
</dbReference>
<evidence type="ECO:0000256" key="11">
    <source>
        <dbReference type="ARBA" id="ARBA00023136"/>
    </source>
</evidence>
<dbReference type="GO" id="GO:0001825">
    <property type="term" value="P:blastocyst formation"/>
    <property type="evidence" value="ECO:0007669"/>
    <property type="project" value="Ensembl"/>
</dbReference>
<evidence type="ECO:0000313" key="18">
    <source>
        <dbReference type="Ensembl" id="ENSPEMP00000015649.1"/>
    </source>
</evidence>
<dbReference type="GO" id="GO:2000388">
    <property type="term" value="P:positive regulation of antral ovarian follicle growth"/>
    <property type="evidence" value="ECO:0007669"/>
    <property type="project" value="Ensembl"/>
</dbReference>
<dbReference type="GO" id="GO:2000386">
    <property type="term" value="P:positive regulation of ovarian follicle development"/>
    <property type="evidence" value="ECO:0007669"/>
    <property type="project" value="Ensembl"/>
</dbReference>
<dbReference type="PRINTS" id="PR00023">
    <property type="entry name" value="ZPELLUCIDA"/>
</dbReference>
<dbReference type="Pfam" id="PF23344">
    <property type="entry name" value="ZP-N"/>
    <property type="match status" value="1"/>
</dbReference>
<dbReference type="GeneTree" id="ENSGT01030000234567"/>
<dbReference type="GO" id="GO:0042102">
    <property type="term" value="P:positive regulation of T cell proliferation"/>
    <property type="evidence" value="ECO:0007669"/>
    <property type="project" value="Ensembl"/>
</dbReference>
<dbReference type="GeneID" id="102913341"/>
<dbReference type="InterPro" id="IPR017977">
    <property type="entry name" value="ZP_dom_CS"/>
</dbReference>
<dbReference type="PANTHER" id="PTHR11576">
    <property type="entry name" value="ZONA PELLUCIDA SPERM-BINDING PROTEIN 3"/>
    <property type="match status" value="1"/>
</dbReference>
<dbReference type="GO" id="GO:0035804">
    <property type="term" value="F:structural constituent of egg coat"/>
    <property type="evidence" value="ECO:0007669"/>
    <property type="project" value="UniProtKB-UniRule"/>
</dbReference>
<organism evidence="18 19">
    <name type="scientific">Peromyscus maniculatus bairdii</name>
    <name type="common">Prairie deer mouse</name>
    <dbReference type="NCBI Taxonomy" id="230844"/>
    <lineage>
        <taxon>Eukaryota</taxon>
        <taxon>Metazoa</taxon>
        <taxon>Chordata</taxon>
        <taxon>Craniata</taxon>
        <taxon>Vertebrata</taxon>
        <taxon>Euteleostomi</taxon>
        <taxon>Mammalia</taxon>
        <taxon>Eutheria</taxon>
        <taxon>Euarchontoglires</taxon>
        <taxon>Glires</taxon>
        <taxon>Rodentia</taxon>
        <taxon>Myomorpha</taxon>
        <taxon>Muroidea</taxon>
        <taxon>Cricetidae</taxon>
        <taxon>Neotominae</taxon>
        <taxon>Peromyscus</taxon>
    </lineage>
</organism>
<dbReference type="RefSeq" id="XP_006971336.1">
    <property type="nucleotide sequence ID" value="XM_006971274.3"/>
</dbReference>
<evidence type="ECO:0000256" key="9">
    <source>
        <dbReference type="ARBA" id="ARBA00022729"/>
    </source>
</evidence>
<evidence type="ECO:0000256" key="13">
    <source>
        <dbReference type="ARBA" id="ARBA00023180"/>
    </source>
</evidence>
<sequence length="422" mass="46007">MGQSYRLVLCFLLCGGGIELGRPQLLRPLPGGTPTPARSASPVEVECLEAELVVTVSRDLFGTGKLVQPGDLTLGSESCRPLVSVDTDVVRFKAQLHECSIRVQVTDDALVYSTFLFHDPRPVGSLSILRTNRVEVPIDCRYPRQGNVSSHAILPTWVPFSTTVSSEEKLVFSLRLMEENWNAEKPSPTFHLGEVAHLQAEVQTGSHPPLQLFVDHCVATPSPDQTASPYHVIVDFHGCLVDGLSESFSTFQAPRPRPETLQFTVDVFHFANSSRNTIYITCHLKVTPANQTPDELNKACSYNRTSNSWLPVEGDAAICDCCVKGDCSSLNNSKHQAHGEKQWPRSAPRNRRHVMDEADVTVGPLIFLGKASDQAVEGWTSSAQTSVALALGLATVAFLTLAALVLSVTRKCHTTSHVVSLS</sequence>
<evidence type="ECO:0000256" key="6">
    <source>
        <dbReference type="ARBA" id="ARBA00022530"/>
    </source>
</evidence>
<dbReference type="AlphaFoldDB" id="A0A6I9L455"/>
<keyword evidence="10 16" id="KW-1133">Transmembrane helix</keyword>
<dbReference type="Gene3D" id="2.60.40.3210">
    <property type="entry name" value="Zona pellucida, ZP-N domain"/>
    <property type="match status" value="1"/>
</dbReference>
<dbReference type="GO" id="GO:0007339">
    <property type="term" value="P:binding of sperm to zona pellucida"/>
    <property type="evidence" value="ECO:0007669"/>
    <property type="project" value="UniProtKB-UniRule"/>
</dbReference>
<dbReference type="InterPro" id="IPR055355">
    <property type="entry name" value="ZP-C"/>
</dbReference>
<evidence type="ECO:0000256" key="8">
    <source>
        <dbReference type="ARBA" id="ARBA00022692"/>
    </source>
</evidence>
<dbReference type="Proteomes" id="UP000694547">
    <property type="component" value="Chromosome 23"/>
</dbReference>
<comment type="PTM">
    <text evidence="16">Proteolytically cleaved before the transmembrane segment to yield the secreted ectodomain incorporated in the zona pellucida.</text>
</comment>
<dbReference type="GO" id="GO:0001809">
    <property type="term" value="P:positive regulation of type IV hypersensitivity"/>
    <property type="evidence" value="ECO:0007669"/>
    <property type="project" value="Ensembl"/>
</dbReference>
<evidence type="ECO:0000256" key="1">
    <source>
        <dbReference type="ARBA" id="ARBA00003205"/>
    </source>
</evidence>
<dbReference type="InterPro" id="IPR055356">
    <property type="entry name" value="ZP-N"/>
</dbReference>
<reference evidence="18 19" key="1">
    <citation type="submission" date="2018-10" db="EMBL/GenBank/DDBJ databases">
        <title>Improved assembly of the deer mouse Peromyscus maniculatus genome.</title>
        <authorList>
            <person name="Lassance J.-M."/>
            <person name="Hoekstra H.E."/>
        </authorList>
    </citation>
    <scope>NUCLEOTIDE SEQUENCE [LARGE SCALE GENOMIC DNA]</scope>
</reference>
<keyword evidence="8 16" id="KW-0812">Transmembrane</keyword>
<dbReference type="GO" id="GO:0032753">
    <property type="term" value="P:positive regulation of interleukin-4 production"/>
    <property type="evidence" value="ECO:0007669"/>
    <property type="project" value="Ensembl"/>
</dbReference>
<name>A0A6I9L455_PERMB</name>
<dbReference type="GO" id="GO:0045893">
    <property type="term" value="P:positive regulation of DNA-templated transcription"/>
    <property type="evidence" value="ECO:0007669"/>
    <property type="project" value="Ensembl"/>
</dbReference>
<dbReference type="Pfam" id="PF00100">
    <property type="entry name" value="Zona_pellucida"/>
    <property type="match status" value="1"/>
</dbReference>
<reference evidence="18" key="2">
    <citation type="submission" date="2025-08" db="UniProtKB">
        <authorList>
            <consortium name="Ensembl"/>
        </authorList>
    </citation>
    <scope>IDENTIFICATION</scope>
</reference>
<comment type="subcellular location">
    <subcellularLocation>
        <location evidence="16">Zona pellucida</location>
    </subcellularLocation>
    <subcellularLocation>
        <location evidence="16">Cell membrane</location>
        <topology evidence="16">Single-pass type I membrane protein</topology>
    </subcellularLocation>
</comment>
<evidence type="ECO:0000313" key="19">
    <source>
        <dbReference type="Proteomes" id="UP000694547"/>
    </source>
</evidence>
<comment type="similarity">
    <text evidence="2 16">Belongs to the ZP domain family. ZPC subfamily.</text>
</comment>
<evidence type="ECO:0000256" key="5">
    <source>
        <dbReference type="ARBA" id="ARBA00022525"/>
    </source>
</evidence>
<evidence type="ECO:0000256" key="16">
    <source>
        <dbReference type="RuleBase" id="RU367066"/>
    </source>
</evidence>
<gene>
    <name evidence="18" type="primary">Zp3</name>
</gene>
<dbReference type="PROSITE" id="PS51034">
    <property type="entry name" value="ZP_2"/>
    <property type="match status" value="1"/>
</dbReference>
<dbReference type="InterPro" id="IPR042235">
    <property type="entry name" value="ZP-C_dom"/>
</dbReference>
<dbReference type="Ensembl" id="ENSPEMT00000019952.2">
    <property type="protein sequence ID" value="ENSPEMP00000015649.1"/>
    <property type="gene ID" value="ENSPEMG00000015104.2"/>
</dbReference>
<dbReference type="GO" id="GO:0002687">
    <property type="term" value="P:positive regulation of leukocyte migration"/>
    <property type="evidence" value="ECO:0007669"/>
    <property type="project" value="Ensembl"/>
</dbReference>
<evidence type="ECO:0000259" key="17">
    <source>
        <dbReference type="PROSITE" id="PS51034"/>
    </source>
</evidence>
<feature type="domain" description="ZP" evidence="17">
    <location>
        <begin position="46"/>
        <end position="307"/>
    </location>
</feature>
<dbReference type="FunFam" id="2.60.40.4100:FF:000002">
    <property type="entry name" value="Zona pellucida sperm-binding protein 3"/>
    <property type="match status" value="1"/>
</dbReference>
<dbReference type="GO" id="GO:0048599">
    <property type="term" value="P:oocyte development"/>
    <property type="evidence" value="ECO:0007669"/>
    <property type="project" value="Ensembl"/>
</dbReference>
<evidence type="ECO:0000256" key="15">
    <source>
        <dbReference type="ARBA" id="ARBA00047057"/>
    </source>
</evidence>
<dbReference type="GO" id="GO:0032729">
    <property type="term" value="P:positive regulation of type II interferon production"/>
    <property type="evidence" value="ECO:0007669"/>
    <property type="project" value="Ensembl"/>
</dbReference>
<comment type="function">
    <text evidence="1 16">Component of the zona pellucida, an extracellular matrix surrounding oocytes which mediates sperm binding, induction of the acrosome reaction and prevents post-fertilization polyspermy. The zona pellucida is composed of 3 to 4 glycoproteins, ZP1, ZP2, ZP3, and ZP4. ZP3 is essential for sperm binding and zona matrix formation.</text>
</comment>
<dbReference type="InterPro" id="IPR048290">
    <property type="entry name" value="ZP_chr"/>
</dbReference>
<keyword evidence="4 16" id="KW-1003">Cell membrane</keyword>
<evidence type="ECO:0000256" key="3">
    <source>
        <dbReference type="ARBA" id="ARBA00017980"/>
    </source>
</evidence>
<dbReference type="GO" id="GO:0032190">
    <property type="term" value="F:acrosin binding"/>
    <property type="evidence" value="ECO:0007669"/>
    <property type="project" value="TreeGrafter"/>
</dbReference>
<evidence type="ECO:0000256" key="4">
    <source>
        <dbReference type="ARBA" id="ARBA00022475"/>
    </source>
</evidence>
<dbReference type="OrthoDB" id="8880842at2759"/>
<dbReference type="SMART" id="SM00241">
    <property type="entry name" value="ZP"/>
    <property type="match status" value="1"/>
</dbReference>
<keyword evidence="9 16" id="KW-0732">Signal</keyword>
<protein>
    <recommendedName>
        <fullName evidence="3 16">Zona pellucida sperm-binding protein 3</fullName>
    </recommendedName>
</protein>
<evidence type="ECO:0000256" key="12">
    <source>
        <dbReference type="ARBA" id="ARBA00023157"/>
    </source>
</evidence>
<keyword evidence="13" id="KW-0325">Glycoprotein</keyword>
<dbReference type="GO" id="GO:0035803">
    <property type="term" value="P:egg coat formation"/>
    <property type="evidence" value="ECO:0007669"/>
    <property type="project" value="UniProtKB-UniRule"/>
</dbReference>
<keyword evidence="11 16" id="KW-0472">Membrane</keyword>
<dbReference type="FunFam" id="2.60.40.3210:FF:000001">
    <property type="entry name" value="Zona pellucida sperm-binding protein 3"/>
    <property type="match status" value="1"/>
</dbReference>
<dbReference type="GO" id="GO:0048018">
    <property type="term" value="F:receptor ligand activity"/>
    <property type="evidence" value="ECO:0007669"/>
    <property type="project" value="Ensembl"/>
</dbReference>
<accession>A0A6I9L455</accession>
<dbReference type="GO" id="GO:0002455">
    <property type="term" value="P:humoral immune response mediated by circulating immunoglobulin"/>
    <property type="evidence" value="ECO:0007669"/>
    <property type="project" value="Ensembl"/>
</dbReference>
<dbReference type="GO" id="GO:0005886">
    <property type="term" value="C:plasma membrane"/>
    <property type="evidence" value="ECO:0007669"/>
    <property type="project" value="UniProtKB-SubCell"/>
</dbReference>
<evidence type="ECO:0000256" key="14">
    <source>
        <dbReference type="ARBA" id="ARBA00023283"/>
    </source>
</evidence>
<feature type="transmembrane region" description="Helical" evidence="16">
    <location>
        <begin position="387"/>
        <end position="408"/>
    </location>
</feature>
<keyword evidence="19" id="KW-1185">Reference proteome</keyword>
<proteinExistence type="inferred from homology"/>
<dbReference type="PROSITE" id="PS00682">
    <property type="entry name" value="ZP_1"/>
    <property type="match status" value="1"/>
</dbReference>
<keyword evidence="6 16" id="KW-0272">Extracellular matrix</keyword>
<evidence type="ECO:0000256" key="2">
    <source>
        <dbReference type="ARBA" id="ARBA00006735"/>
    </source>
</evidence>
<keyword evidence="12 16" id="KW-1015">Disulfide bond</keyword>
<reference evidence="18" key="3">
    <citation type="submission" date="2025-09" db="UniProtKB">
        <authorList>
            <consortium name="Ensembl"/>
        </authorList>
    </citation>
    <scope>IDENTIFICATION</scope>
</reference>
<evidence type="ECO:0000256" key="7">
    <source>
        <dbReference type="ARBA" id="ARBA00022685"/>
    </source>
</evidence>
<dbReference type="GO" id="GO:0045892">
    <property type="term" value="P:negative regulation of DNA-templated transcription"/>
    <property type="evidence" value="ECO:0007669"/>
    <property type="project" value="Ensembl"/>
</dbReference>
<dbReference type="CTD" id="7784"/>
<dbReference type="PANTHER" id="PTHR11576:SF2">
    <property type="entry name" value="ZONA PELLUCIDA SPERM-BINDING PROTEIN 3"/>
    <property type="match status" value="1"/>
</dbReference>
<keyword evidence="7 16" id="KW-0165">Cleavage on pair of basic residues</keyword>
<dbReference type="GO" id="GO:0035805">
    <property type="term" value="C:egg coat"/>
    <property type="evidence" value="ECO:0007669"/>
    <property type="project" value="UniProtKB-SubCell"/>
</dbReference>
<dbReference type="InterPro" id="IPR001507">
    <property type="entry name" value="ZP_dom"/>
</dbReference>
<keyword evidence="14" id="KW-0873">Pyrrolidone carboxylic acid</keyword>
<comment type="subunit">
    <text evidence="15">Polymers of ZP2 and ZP3 organized into long filaments cross-linked by ZP1 homodimers. Interacts with ZP1 and ZP2.</text>
</comment>